<evidence type="ECO:0000313" key="2">
    <source>
        <dbReference type="EMBL" id="CAF4189088.1"/>
    </source>
</evidence>
<protein>
    <submittedName>
        <fullName evidence="2">Uncharacterized protein</fullName>
    </submittedName>
</protein>
<dbReference type="Proteomes" id="UP000676336">
    <property type="component" value="Unassembled WGS sequence"/>
</dbReference>
<proteinExistence type="predicted"/>
<evidence type="ECO:0000313" key="4">
    <source>
        <dbReference type="Proteomes" id="UP000676336"/>
    </source>
</evidence>
<feature type="non-terminal residue" evidence="2">
    <location>
        <position position="22"/>
    </location>
</feature>
<sequence length="22" mass="2358">MEIFVSSLASAQSKFVSNANAR</sequence>
<comment type="caution">
    <text evidence="2">The sequence shown here is derived from an EMBL/GenBank/DDBJ whole genome shotgun (WGS) entry which is preliminary data.</text>
</comment>
<dbReference type="EMBL" id="CAJOBI010016471">
    <property type="protein sequence ID" value="CAF4189088.1"/>
    <property type="molecule type" value="Genomic_DNA"/>
</dbReference>
<gene>
    <name evidence="2" type="ORF">SMN809_LOCUS21373</name>
    <name evidence="3" type="ORF">SMN809_LOCUS28450</name>
</gene>
<evidence type="ECO:0000256" key="1">
    <source>
        <dbReference type="SAM" id="MobiDB-lite"/>
    </source>
</evidence>
<dbReference type="EMBL" id="CAJOBI010047618">
    <property type="protein sequence ID" value="CAF4355593.1"/>
    <property type="molecule type" value="Genomic_DNA"/>
</dbReference>
<dbReference type="AlphaFoldDB" id="A0A8S2RWZ5"/>
<feature type="compositionally biased region" description="Polar residues" evidence="1">
    <location>
        <begin position="7"/>
        <end position="22"/>
    </location>
</feature>
<accession>A0A8S2RWZ5</accession>
<evidence type="ECO:0000313" key="3">
    <source>
        <dbReference type="EMBL" id="CAF4355593.1"/>
    </source>
</evidence>
<name>A0A8S2RWZ5_9BILA</name>
<reference evidence="2" key="1">
    <citation type="submission" date="2021-02" db="EMBL/GenBank/DDBJ databases">
        <authorList>
            <person name="Nowell W R."/>
        </authorList>
    </citation>
    <scope>NUCLEOTIDE SEQUENCE</scope>
</reference>
<feature type="region of interest" description="Disordered" evidence="1">
    <location>
        <begin position="1"/>
        <end position="22"/>
    </location>
</feature>
<organism evidence="2 4">
    <name type="scientific">Rotaria magnacalcarata</name>
    <dbReference type="NCBI Taxonomy" id="392030"/>
    <lineage>
        <taxon>Eukaryota</taxon>
        <taxon>Metazoa</taxon>
        <taxon>Spiralia</taxon>
        <taxon>Gnathifera</taxon>
        <taxon>Rotifera</taxon>
        <taxon>Eurotatoria</taxon>
        <taxon>Bdelloidea</taxon>
        <taxon>Philodinida</taxon>
        <taxon>Philodinidae</taxon>
        <taxon>Rotaria</taxon>
    </lineage>
</organism>